<protein>
    <submittedName>
        <fullName evidence="9">Putative Mg2+ transporter-C (MgtC) family protein</fullName>
    </submittedName>
</protein>
<feature type="transmembrane region" description="Helical" evidence="7">
    <location>
        <begin position="129"/>
        <end position="148"/>
    </location>
</feature>
<accession>A0A1H1FMJ4</accession>
<dbReference type="InterPro" id="IPR049177">
    <property type="entry name" value="MgtC_SapB_SrpB_YhiD_N"/>
</dbReference>
<evidence type="ECO:0000256" key="2">
    <source>
        <dbReference type="ARBA" id="ARBA00009298"/>
    </source>
</evidence>
<reference evidence="10" key="1">
    <citation type="submission" date="2016-10" db="EMBL/GenBank/DDBJ databases">
        <authorList>
            <person name="Varghese N."/>
            <person name="Submissions S."/>
        </authorList>
    </citation>
    <scope>NUCLEOTIDE SEQUENCE [LARGE SCALE GENOMIC DNA]</scope>
    <source>
        <strain evidence="10">DSM 44142</strain>
    </source>
</reference>
<keyword evidence="4 7" id="KW-0812">Transmembrane</keyword>
<feature type="transmembrane region" description="Helical" evidence="7">
    <location>
        <begin position="81"/>
        <end position="99"/>
    </location>
</feature>
<evidence type="ECO:0000256" key="4">
    <source>
        <dbReference type="ARBA" id="ARBA00022692"/>
    </source>
</evidence>
<evidence type="ECO:0000313" key="9">
    <source>
        <dbReference type="EMBL" id="SDR02127.1"/>
    </source>
</evidence>
<dbReference type="Proteomes" id="UP000183053">
    <property type="component" value="Unassembled WGS sequence"/>
</dbReference>
<evidence type="ECO:0000313" key="10">
    <source>
        <dbReference type="Proteomes" id="UP000183053"/>
    </source>
</evidence>
<dbReference type="PRINTS" id="PR01837">
    <property type="entry name" value="MGTCSAPBPROT"/>
</dbReference>
<gene>
    <name evidence="9" type="ORF">SAMN04489765_2801</name>
</gene>
<dbReference type="EMBL" id="FNLF01000002">
    <property type="protein sequence ID" value="SDR02127.1"/>
    <property type="molecule type" value="Genomic_DNA"/>
</dbReference>
<name>A0A1H1FMJ4_9ACTN</name>
<comment type="similarity">
    <text evidence="2">Belongs to the MgtC/SapB family.</text>
</comment>
<dbReference type="Pfam" id="PF02308">
    <property type="entry name" value="MgtC"/>
    <property type="match status" value="1"/>
</dbReference>
<keyword evidence="3" id="KW-1003">Cell membrane</keyword>
<evidence type="ECO:0000259" key="8">
    <source>
        <dbReference type="Pfam" id="PF02308"/>
    </source>
</evidence>
<dbReference type="GO" id="GO:0005886">
    <property type="term" value="C:plasma membrane"/>
    <property type="evidence" value="ECO:0007669"/>
    <property type="project" value="UniProtKB-SubCell"/>
</dbReference>
<evidence type="ECO:0000256" key="7">
    <source>
        <dbReference type="SAM" id="Phobius"/>
    </source>
</evidence>
<sequence>MSTLADSWISAGQGWRQIEQLVLAFALSTVVGLEREFRGKSAGLRTQAIVGTTSALILLVSKYGFSNVLAPETVVLDPSRVAAQIVSGIGFLGAGLIITRRGAIRGLTTAAAVWETAAIGMAAGAGLEILAVAVTGLHFVAVLGFTPLGRMVAARGTAERSLTVTYRDGAGVLRDVLASCSRRGWSVASLTVLDGPAGEDGPDREVTVALSLVGRGVTEAGATLGGVDGVLRVDRGADED</sequence>
<dbReference type="PANTHER" id="PTHR33778:SF1">
    <property type="entry name" value="MAGNESIUM TRANSPORTER YHID-RELATED"/>
    <property type="match status" value="1"/>
</dbReference>
<evidence type="ECO:0000256" key="5">
    <source>
        <dbReference type="ARBA" id="ARBA00022989"/>
    </source>
</evidence>
<evidence type="ECO:0000256" key="1">
    <source>
        <dbReference type="ARBA" id="ARBA00004651"/>
    </source>
</evidence>
<keyword evidence="6 7" id="KW-0472">Membrane</keyword>
<organism evidence="9 10">
    <name type="scientific">Tsukamurella pulmonis</name>
    <dbReference type="NCBI Taxonomy" id="47312"/>
    <lineage>
        <taxon>Bacteria</taxon>
        <taxon>Bacillati</taxon>
        <taxon>Actinomycetota</taxon>
        <taxon>Actinomycetes</taxon>
        <taxon>Mycobacteriales</taxon>
        <taxon>Tsukamurellaceae</taxon>
        <taxon>Tsukamurella</taxon>
    </lineage>
</organism>
<keyword evidence="5 7" id="KW-1133">Transmembrane helix</keyword>
<feature type="transmembrane region" description="Helical" evidence="7">
    <location>
        <begin position="42"/>
        <end position="61"/>
    </location>
</feature>
<dbReference type="InterPro" id="IPR003416">
    <property type="entry name" value="MgtC/SapB/SrpB/YhiD_fam"/>
</dbReference>
<dbReference type="RefSeq" id="WP_068533832.1">
    <property type="nucleotide sequence ID" value="NZ_AP025457.1"/>
</dbReference>
<feature type="domain" description="MgtC/SapB/SrpB/YhiD N-terminal" evidence="8">
    <location>
        <begin position="21"/>
        <end position="150"/>
    </location>
</feature>
<dbReference type="PANTHER" id="PTHR33778">
    <property type="entry name" value="PROTEIN MGTC"/>
    <property type="match status" value="1"/>
</dbReference>
<dbReference type="OrthoDB" id="9811198at2"/>
<dbReference type="STRING" id="47312.SAMN04489765_2801"/>
<evidence type="ECO:0000256" key="6">
    <source>
        <dbReference type="ARBA" id="ARBA00023136"/>
    </source>
</evidence>
<proteinExistence type="inferred from homology"/>
<evidence type="ECO:0000256" key="3">
    <source>
        <dbReference type="ARBA" id="ARBA00022475"/>
    </source>
</evidence>
<comment type="subcellular location">
    <subcellularLocation>
        <location evidence="1">Cell membrane</location>
        <topology evidence="1">Multi-pass membrane protein</topology>
    </subcellularLocation>
</comment>
<dbReference type="AlphaFoldDB" id="A0A1H1FMJ4"/>
<keyword evidence="10" id="KW-1185">Reference proteome</keyword>